<dbReference type="Proteomes" id="UP000510934">
    <property type="component" value="Chromosome"/>
</dbReference>
<dbReference type="Gene3D" id="2.60.40.4150">
    <property type="entry name" value="Type VI secretion system, lipoprotein SciN"/>
    <property type="match status" value="1"/>
</dbReference>
<protein>
    <submittedName>
        <fullName evidence="1">Type VI secretion system lipoprotein TssJ</fullName>
    </submittedName>
</protein>
<evidence type="ECO:0000313" key="2">
    <source>
        <dbReference type="Proteomes" id="UP000510934"/>
    </source>
</evidence>
<proteinExistence type="predicted"/>
<dbReference type="Pfam" id="PF12790">
    <property type="entry name" value="T6SS-SciN"/>
    <property type="match status" value="1"/>
</dbReference>
<dbReference type="InterPro" id="IPR038706">
    <property type="entry name" value="Type_VI_SciN-like_sf"/>
</dbReference>
<dbReference type="AlphaFoldDB" id="A0A179R3V9"/>
<keyword evidence="1" id="KW-0449">Lipoprotein</keyword>
<dbReference type="PANTHER" id="PTHR37625:SF4">
    <property type="entry name" value="OUTER MEMBRANE LIPOPROTEIN"/>
    <property type="match status" value="1"/>
</dbReference>
<sequence length="178" mass="19852">MWRTASKRFTVVALVTLLGGCGLTQKVVEGTASTARAVFYKQVKTLHLDFTGRSAMNTDSMEMSGLSVSVLVRVYQLRDHKALDKATYDDLVSHGERVLGGDLLSEKAVVVKPGEAAQLSTPLHREAQYIAVIALFRNPDMEQDAWRLTLQRDDLDPDQPRVVELGDNRLKLRPRSED</sequence>
<organism evidence="1 2">
    <name type="scientific">Pseudomonas putida</name>
    <name type="common">Arthrobacter siderocapsulatus</name>
    <dbReference type="NCBI Taxonomy" id="303"/>
    <lineage>
        <taxon>Bacteria</taxon>
        <taxon>Pseudomonadati</taxon>
        <taxon>Pseudomonadota</taxon>
        <taxon>Gammaproteobacteria</taxon>
        <taxon>Pseudomonadales</taxon>
        <taxon>Pseudomonadaceae</taxon>
        <taxon>Pseudomonas</taxon>
    </lineage>
</organism>
<gene>
    <name evidence="1" type="primary">tssJ</name>
    <name evidence="1" type="ORF">H0H12_17945</name>
</gene>
<dbReference type="InterPro" id="IPR017734">
    <property type="entry name" value="T6SS_SciN"/>
</dbReference>
<dbReference type="RefSeq" id="WP_004576431.1">
    <property type="nucleotide sequence ID" value="NZ_CAKNBT010000030.1"/>
</dbReference>
<evidence type="ECO:0000313" key="1">
    <source>
        <dbReference type="EMBL" id="QLJ12346.1"/>
    </source>
</evidence>
<accession>A0A179R3V9</accession>
<name>A0A179R3V9_PSEPU</name>
<dbReference type="NCBIfam" id="TIGR03352">
    <property type="entry name" value="VI_chp_3"/>
    <property type="match status" value="1"/>
</dbReference>
<dbReference type="EMBL" id="CP059052">
    <property type="protein sequence ID" value="QLJ12346.1"/>
    <property type="molecule type" value="Genomic_DNA"/>
</dbReference>
<dbReference type="PROSITE" id="PS51257">
    <property type="entry name" value="PROKAR_LIPOPROTEIN"/>
    <property type="match status" value="1"/>
</dbReference>
<reference evidence="1 2" key="1">
    <citation type="journal article" date="2009" name="Mikrobiologiia">
        <title>[Phenanthren biodegradation and interaction of Pseudomonas putida BS3701 and Burkholderia sp.BS3702 in plant rhizosphere].</title>
        <authorList>
            <person name="Ovchinnikova A.A."/>
            <person name="Vetrova A.A."/>
            <person name="Filonov A.E."/>
            <person name="Boronin A.M."/>
        </authorList>
    </citation>
    <scope>NUCLEOTIDE SEQUENCE [LARGE SCALE GENOMIC DNA]</scope>
    <source>
        <strain evidence="1 2">BS3701</strain>
    </source>
</reference>
<dbReference type="PANTHER" id="PTHR37625">
    <property type="entry name" value="OUTER MEMBRANE LIPOPROTEIN-RELATED"/>
    <property type="match status" value="1"/>
</dbReference>